<evidence type="ECO:0000256" key="1">
    <source>
        <dbReference type="SAM" id="MobiDB-lite"/>
    </source>
</evidence>
<protein>
    <submittedName>
        <fullName evidence="2">Uncharacterized protein</fullName>
    </submittedName>
</protein>
<dbReference type="VEuPathDB" id="VectorBase:AFUN007898"/>
<feature type="region of interest" description="Disordered" evidence="1">
    <location>
        <begin position="1"/>
        <end position="23"/>
    </location>
</feature>
<dbReference type="AlphaFoldDB" id="A0A182RNR7"/>
<accession>A0A182RNR7</accession>
<dbReference type="EnsemblMetazoa" id="AFUN007898-RA">
    <property type="protein sequence ID" value="AFUN007898-PA"/>
    <property type="gene ID" value="AFUN007898"/>
</dbReference>
<organism evidence="2">
    <name type="scientific">Anopheles funestus</name>
    <name type="common">African malaria mosquito</name>
    <dbReference type="NCBI Taxonomy" id="62324"/>
    <lineage>
        <taxon>Eukaryota</taxon>
        <taxon>Metazoa</taxon>
        <taxon>Ecdysozoa</taxon>
        <taxon>Arthropoda</taxon>
        <taxon>Hexapoda</taxon>
        <taxon>Insecta</taxon>
        <taxon>Pterygota</taxon>
        <taxon>Neoptera</taxon>
        <taxon>Endopterygota</taxon>
        <taxon>Diptera</taxon>
        <taxon>Nematocera</taxon>
        <taxon>Culicoidea</taxon>
        <taxon>Culicidae</taxon>
        <taxon>Anophelinae</taxon>
        <taxon>Anopheles</taxon>
    </lineage>
</organism>
<proteinExistence type="predicted"/>
<evidence type="ECO:0000313" key="2">
    <source>
        <dbReference type="EnsemblMetazoa" id="AFUN007898-PA"/>
    </source>
</evidence>
<sequence>MASNGGESGGCAHAPSGGRAINPNVLQNFGHPETVPMGRKQKLPSVPWIGCLLKAARKLSNLFRSPKLVVYHRYSSTATSNRCRCISATAGCVVSAFQPCGFICF</sequence>
<reference evidence="2" key="1">
    <citation type="submission" date="2020-05" db="UniProtKB">
        <authorList>
            <consortium name="EnsemblMetazoa"/>
        </authorList>
    </citation>
    <scope>IDENTIFICATION</scope>
    <source>
        <strain evidence="2">FUMOZ</strain>
    </source>
</reference>
<name>A0A182RNR7_ANOFN</name>